<evidence type="ECO:0000256" key="2">
    <source>
        <dbReference type="SAM" id="MobiDB-lite"/>
    </source>
</evidence>
<evidence type="ECO:0000313" key="4">
    <source>
        <dbReference type="Proteomes" id="UP000008237"/>
    </source>
</evidence>
<evidence type="ECO:0000256" key="1">
    <source>
        <dbReference type="SAM" id="Coils"/>
    </source>
</evidence>
<dbReference type="AlphaFoldDB" id="E2BG72"/>
<feature type="region of interest" description="Disordered" evidence="2">
    <location>
        <begin position="148"/>
        <end position="183"/>
    </location>
</feature>
<dbReference type="Proteomes" id="UP000008237">
    <property type="component" value="Unassembled WGS sequence"/>
</dbReference>
<gene>
    <name evidence="3" type="ORF">EAI_16024</name>
</gene>
<dbReference type="EMBL" id="GL448115">
    <property type="protein sequence ID" value="EFN85340.1"/>
    <property type="molecule type" value="Genomic_DNA"/>
</dbReference>
<feature type="compositionally biased region" description="Acidic residues" evidence="2">
    <location>
        <begin position="173"/>
        <end position="183"/>
    </location>
</feature>
<evidence type="ECO:0000313" key="3">
    <source>
        <dbReference type="EMBL" id="EFN85340.1"/>
    </source>
</evidence>
<dbReference type="OMA" id="HPAFIND"/>
<sequence length="183" mass="21795">MLRSDLQSLVDQYEEMCNAVSTLRALNVEQQQCIELEREQSKKTEVKLKNMICWLTKRENCYKASLDNLEKENKNLRRNLADMKHEYDQVELANNVKVSKLQDEIEFLRVQVTQLGDEYRQQLIERDKQHKDESFKYKHLLEDTTARSLQKAQDVTRKSKIGKNKIEKHPALIDEEEEQKIQK</sequence>
<accession>E2BG72</accession>
<keyword evidence="4" id="KW-1185">Reference proteome</keyword>
<dbReference type="OrthoDB" id="7554122at2759"/>
<name>E2BG72_HARSA</name>
<keyword evidence="1" id="KW-0175">Coiled coil</keyword>
<proteinExistence type="predicted"/>
<dbReference type="InParanoid" id="E2BG72"/>
<reference evidence="3 4" key="1">
    <citation type="journal article" date="2010" name="Science">
        <title>Genomic comparison of the ants Camponotus floridanus and Harpegnathos saltator.</title>
        <authorList>
            <person name="Bonasio R."/>
            <person name="Zhang G."/>
            <person name="Ye C."/>
            <person name="Mutti N.S."/>
            <person name="Fang X."/>
            <person name="Qin N."/>
            <person name="Donahue G."/>
            <person name="Yang P."/>
            <person name="Li Q."/>
            <person name="Li C."/>
            <person name="Zhang P."/>
            <person name="Huang Z."/>
            <person name="Berger S.L."/>
            <person name="Reinberg D."/>
            <person name="Wang J."/>
            <person name="Liebig J."/>
        </authorList>
    </citation>
    <scope>NUCLEOTIDE SEQUENCE [LARGE SCALE GENOMIC DNA]</scope>
    <source>
        <strain evidence="3 4">R22 G/1</strain>
    </source>
</reference>
<feature type="coiled-coil region" evidence="1">
    <location>
        <begin position="59"/>
        <end position="118"/>
    </location>
</feature>
<protein>
    <submittedName>
        <fullName evidence="3">Uncharacterized protein</fullName>
    </submittedName>
</protein>
<organism evidence="4">
    <name type="scientific">Harpegnathos saltator</name>
    <name type="common">Jerdon's jumping ant</name>
    <dbReference type="NCBI Taxonomy" id="610380"/>
    <lineage>
        <taxon>Eukaryota</taxon>
        <taxon>Metazoa</taxon>
        <taxon>Ecdysozoa</taxon>
        <taxon>Arthropoda</taxon>
        <taxon>Hexapoda</taxon>
        <taxon>Insecta</taxon>
        <taxon>Pterygota</taxon>
        <taxon>Neoptera</taxon>
        <taxon>Endopterygota</taxon>
        <taxon>Hymenoptera</taxon>
        <taxon>Apocrita</taxon>
        <taxon>Aculeata</taxon>
        <taxon>Formicoidea</taxon>
        <taxon>Formicidae</taxon>
        <taxon>Ponerinae</taxon>
        <taxon>Ponerini</taxon>
        <taxon>Harpegnathos</taxon>
    </lineage>
</organism>